<comment type="caution">
    <text evidence="3">The sequence shown here is derived from an EMBL/GenBank/DDBJ whole genome shotgun (WGS) entry which is preliminary data.</text>
</comment>
<dbReference type="EMBL" id="NEVT01000006">
    <property type="protein sequence ID" value="OZI76376.1"/>
    <property type="molecule type" value="Genomic_DNA"/>
</dbReference>
<dbReference type="RefSeq" id="WP_028353999.1">
    <property type="nucleotide sequence ID" value="NZ_NEVT01000006.1"/>
</dbReference>
<reference evidence="4" key="1">
    <citation type="submission" date="2017-05" db="EMBL/GenBank/DDBJ databases">
        <title>Complete and WGS of Bordetella genogroups.</title>
        <authorList>
            <person name="Spilker T."/>
            <person name="Lipuma J."/>
        </authorList>
    </citation>
    <scope>NUCLEOTIDE SEQUENCE [LARGE SCALE GENOMIC DNA]</scope>
    <source>
        <strain evidence="4">AU8256</strain>
    </source>
</reference>
<accession>A0A261VQK2</accession>
<keyword evidence="2" id="KW-0732">Signal</keyword>
<proteinExistence type="predicted"/>
<evidence type="ECO:0000313" key="3">
    <source>
        <dbReference type="EMBL" id="OZI76376.1"/>
    </source>
</evidence>
<feature type="region of interest" description="Disordered" evidence="1">
    <location>
        <begin position="25"/>
        <end position="63"/>
    </location>
</feature>
<gene>
    <name evidence="3" type="ORF">CAL24_14640</name>
</gene>
<organism evidence="3 4">
    <name type="scientific">Bordetella genomosp. 2</name>
    <dbReference type="NCBI Taxonomy" id="1983456"/>
    <lineage>
        <taxon>Bacteria</taxon>
        <taxon>Pseudomonadati</taxon>
        <taxon>Pseudomonadota</taxon>
        <taxon>Betaproteobacteria</taxon>
        <taxon>Burkholderiales</taxon>
        <taxon>Alcaligenaceae</taxon>
        <taxon>Bordetella</taxon>
    </lineage>
</organism>
<evidence type="ECO:0000256" key="2">
    <source>
        <dbReference type="SAM" id="SignalP"/>
    </source>
</evidence>
<feature type="chain" id="PRO_5013057146" evidence="2">
    <location>
        <begin position="24"/>
        <end position="103"/>
    </location>
</feature>
<dbReference type="Proteomes" id="UP000215633">
    <property type="component" value="Unassembled WGS sequence"/>
</dbReference>
<feature type="signal peptide" evidence="2">
    <location>
        <begin position="1"/>
        <end position="23"/>
    </location>
</feature>
<sequence>MKIFAISGLALACLLGPLGAAQAQPAQEYSFPSTDGSKSPPSTLRITEQAQPGAAPAVRDTPQSIEQYQRCRNKVDREAIGNEQLQIGVAACLKDLEARRGQQ</sequence>
<dbReference type="AlphaFoldDB" id="A0A261VQK2"/>
<name>A0A261VQK2_9BORD</name>
<keyword evidence="4" id="KW-1185">Reference proteome</keyword>
<evidence type="ECO:0000313" key="4">
    <source>
        <dbReference type="Proteomes" id="UP000215633"/>
    </source>
</evidence>
<feature type="compositionally biased region" description="Polar residues" evidence="1">
    <location>
        <begin position="30"/>
        <end position="50"/>
    </location>
</feature>
<protein>
    <submittedName>
        <fullName evidence="3">Uncharacterized protein</fullName>
    </submittedName>
</protein>
<evidence type="ECO:0000256" key="1">
    <source>
        <dbReference type="SAM" id="MobiDB-lite"/>
    </source>
</evidence>